<accession>A0ABP1GWY7</accession>
<name>A0ABP1GWY7_9EUKA</name>
<proteinExistence type="predicted"/>
<dbReference type="Proteomes" id="UP001642409">
    <property type="component" value="Unassembled WGS sequence"/>
</dbReference>
<reference evidence="1 2" key="1">
    <citation type="submission" date="2024-07" db="EMBL/GenBank/DDBJ databases">
        <authorList>
            <person name="Akdeniz Z."/>
        </authorList>
    </citation>
    <scope>NUCLEOTIDE SEQUENCE [LARGE SCALE GENOMIC DNA]</scope>
</reference>
<keyword evidence="2" id="KW-1185">Reference proteome</keyword>
<evidence type="ECO:0000313" key="1">
    <source>
        <dbReference type="EMBL" id="CAL5978614.1"/>
    </source>
</evidence>
<dbReference type="PROSITE" id="PS51257">
    <property type="entry name" value="PROKAR_LIPOPROTEIN"/>
    <property type="match status" value="1"/>
</dbReference>
<protein>
    <submittedName>
        <fullName evidence="1">Hypothetical_protein</fullName>
    </submittedName>
</protein>
<sequence length="219" mass="25823">MKYCITQVITRQSKQFIRTGRSFWIIFNFAISCDKLFGFLGTKLFKIINGDFDEEFILDVIPTNITVYQKILFKNNGILILSCIDQFTDKIIVYVISLLEENAHELKDGEQFEVVLGKRGAEVKFNSWQLNLIQKRALEYIDQYESQQLERQFSSMIFNSKLELLLVGRIRSLNNQIEENRRQFEIVQNKINNRIAKTNEQQNLMVAKLMEYTAIQEQQ</sequence>
<dbReference type="EMBL" id="CAXDID020000009">
    <property type="protein sequence ID" value="CAL5978614.1"/>
    <property type="molecule type" value="Genomic_DNA"/>
</dbReference>
<gene>
    <name evidence="1" type="ORF">HINF_LOCUS4869</name>
</gene>
<evidence type="ECO:0000313" key="2">
    <source>
        <dbReference type="Proteomes" id="UP001642409"/>
    </source>
</evidence>
<organism evidence="1 2">
    <name type="scientific">Hexamita inflata</name>
    <dbReference type="NCBI Taxonomy" id="28002"/>
    <lineage>
        <taxon>Eukaryota</taxon>
        <taxon>Metamonada</taxon>
        <taxon>Diplomonadida</taxon>
        <taxon>Hexamitidae</taxon>
        <taxon>Hexamitinae</taxon>
        <taxon>Hexamita</taxon>
    </lineage>
</organism>
<comment type="caution">
    <text evidence="1">The sequence shown here is derived from an EMBL/GenBank/DDBJ whole genome shotgun (WGS) entry which is preliminary data.</text>
</comment>